<dbReference type="Pfam" id="PF13843">
    <property type="entry name" value="DDE_Tnp_1_7"/>
    <property type="match status" value="2"/>
</dbReference>
<organism evidence="3 4">
    <name type="scientific">Ladona fulva</name>
    <name type="common">Scarce chaser dragonfly</name>
    <name type="synonym">Libellula fulva</name>
    <dbReference type="NCBI Taxonomy" id="123851"/>
    <lineage>
        <taxon>Eukaryota</taxon>
        <taxon>Metazoa</taxon>
        <taxon>Ecdysozoa</taxon>
        <taxon>Arthropoda</taxon>
        <taxon>Hexapoda</taxon>
        <taxon>Insecta</taxon>
        <taxon>Pterygota</taxon>
        <taxon>Palaeoptera</taxon>
        <taxon>Odonata</taxon>
        <taxon>Epiprocta</taxon>
        <taxon>Anisoptera</taxon>
        <taxon>Libelluloidea</taxon>
        <taxon>Libellulidae</taxon>
        <taxon>Ladona</taxon>
    </lineage>
</organism>
<reference evidence="3" key="2">
    <citation type="submission" date="2017-10" db="EMBL/GenBank/DDBJ databases">
        <title>Ladona fulva Genome sequencing and assembly.</title>
        <authorList>
            <person name="Murali S."/>
            <person name="Richards S."/>
            <person name="Bandaranaike D."/>
            <person name="Bellair M."/>
            <person name="Blankenburg K."/>
            <person name="Chao H."/>
            <person name="Dinh H."/>
            <person name="Doddapaneni H."/>
            <person name="Dugan-Rocha S."/>
            <person name="Elkadiri S."/>
            <person name="Gnanaolivu R."/>
            <person name="Hernandez B."/>
            <person name="Skinner E."/>
            <person name="Javaid M."/>
            <person name="Lee S."/>
            <person name="Li M."/>
            <person name="Ming W."/>
            <person name="Munidasa M."/>
            <person name="Muniz J."/>
            <person name="Nguyen L."/>
            <person name="Hughes D."/>
            <person name="Osuji N."/>
            <person name="Pu L.-L."/>
            <person name="Puazo M."/>
            <person name="Qu C."/>
            <person name="Quiroz J."/>
            <person name="Raj R."/>
            <person name="Weissenberger G."/>
            <person name="Xin Y."/>
            <person name="Zou X."/>
            <person name="Han Y."/>
            <person name="Worley K."/>
            <person name="Muzny D."/>
            <person name="Gibbs R."/>
        </authorList>
    </citation>
    <scope>NUCLEOTIDE SEQUENCE</scope>
    <source>
        <strain evidence="3">Sampled in the wild</strain>
    </source>
</reference>
<evidence type="ECO:0000259" key="2">
    <source>
        <dbReference type="Pfam" id="PF13843"/>
    </source>
</evidence>
<dbReference type="OrthoDB" id="6771557at2759"/>
<dbReference type="PANTHER" id="PTHR46599:SF3">
    <property type="entry name" value="PIGGYBAC TRANSPOSABLE ELEMENT-DERIVED PROTEIN 4"/>
    <property type="match status" value="1"/>
</dbReference>
<feature type="domain" description="PiggyBac transposable element-derived protein" evidence="2">
    <location>
        <begin position="72"/>
        <end position="127"/>
    </location>
</feature>
<gene>
    <name evidence="3" type="ORF">J437_LFUL007934</name>
</gene>
<name>A0A8K0K9T2_LADFU</name>
<evidence type="ECO:0000313" key="3">
    <source>
        <dbReference type="EMBL" id="KAG8231174.1"/>
    </source>
</evidence>
<feature type="region of interest" description="Disordered" evidence="1">
    <location>
        <begin position="24"/>
        <end position="45"/>
    </location>
</feature>
<evidence type="ECO:0000313" key="4">
    <source>
        <dbReference type="Proteomes" id="UP000792457"/>
    </source>
</evidence>
<comment type="caution">
    <text evidence="3">The sequence shown here is derived from an EMBL/GenBank/DDBJ whole genome shotgun (WGS) entry which is preliminary data.</text>
</comment>
<dbReference type="Proteomes" id="UP000792457">
    <property type="component" value="Unassembled WGS sequence"/>
</dbReference>
<dbReference type="EMBL" id="KZ308540">
    <property type="protein sequence ID" value="KAG8231174.1"/>
    <property type="molecule type" value="Genomic_DNA"/>
</dbReference>
<sequence>MNLMIHTIHRSVMKRVTLLLHKRDESSYEEEERGSSPSGSSSTWGPCKEFVQKHRFSGGSGLGVQLNITDLVYAGKSETPKGKRVGHGHEVVLQLTTGLLNKGRTLYIDNFYTSVGLAEELLENKMYDKRLKLMISSNPELAENVVTSTSKNKKGEIVIIPKSVLAYNKAKKGVDVSDQMSLYYTCIRRTLKWYKKLAIELLLGSCMKKQKKVSQGLYESIRNEKGPKEASTNVKIAKVDQ</sequence>
<protein>
    <recommendedName>
        <fullName evidence="2">PiggyBac transposable element-derived protein domain-containing protein</fullName>
    </recommendedName>
</protein>
<accession>A0A8K0K9T2</accession>
<keyword evidence="4" id="KW-1185">Reference proteome</keyword>
<feature type="domain" description="PiggyBac transposable element-derived protein" evidence="2">
    <location>
        <begin position="149"/>
        <end position="202"/>
    </location>
</feature>
<evidence type="ECO:0000256" key="1">
    <source>
        <dbReference type="SAM" id="MobiDB-lite"/>
    </source>
</evidence>
<dbReference type="InterPro" id="IPR029526">
    <property type="entry name" value="PGBD"/>
</dbReference>
<dbReference type="AlphaFoldDB" id="A0A8K0K9T2"/>
<reference evidence="3" key="1">
    <citation type="submission" date="2013-04" db="EMBL/GenBank/DDBJ databases">
        <authorList>
            <person name="Qu J."/>
            <person name="Murali S.C."/>
            <person name="Bandaranaike D."/>
            <person name="Bellair M."/>
            <person name="Blankenburg K."/>
            <person name="Chao H."/>
            <person name="Dinh H."/>
            <person name="Doddapaneni H."/>
            <person name="Downs B."/>
            <person name="Dugan-Rocha S."/>
            <person name="Elkadiri S."/>
            <person name="Gnanaolivu R.D."/>
            <person name="Hernandez B."/>
            <person name="Javaid M."/>
            <person name="Jayaseelan J.C."/>
            <person name="Lee S."/>
            <person name="Li M."/>
            <person name="Ming W."/>
            <person name="Munidasa M."/>
            <person name="Muniz J."/>
            <person name="Nguyen L."/>
            <person name="Ongeri F."/>
            <person name="Osuji N."/>
            <person name="Pu L.-L."/>
            <person name="Puazo M."/>
            <person name="Qu C."/>
            <person name="Quiroz J."/>
            <person name="Raj R."/>
            <person name="Weissenberger G."/>
            <person name="Xin Y."/>
            <person name="Zou X."/>
            <person name="Han Y."/>
            <person name="Richards S."/>
            <person name="Worley K."/>
            <person name="Muzny D."/>
            <person name="Gibbs R."/>
        </authorList>
    </citation>
    <scope>NUCLEOTIDE SEQUENCE</scope>
    <source>
        <strain evidence="3">Sampled in the wild</strain>
    </source>
</reference>
<proteinExistence type="predicted"/>
<dbReference type="PANTHER" id="PTHR46599">
    <property type="entry name" value="PIGGYBAC TRANSPOSABLE ELEMENT-DERIVED PROTEIN 4"/>
    <property type="match status" value="1"/>
</dbReference>